<name>A0A1G1VTY0_9BACT</name>
<evidence type="ECO:0000313" key="3">
    <source>
        <dbReference type="Proteomes" id="UP000179233"/>
    </source>
</evidence>
<reference evidence="2 3" key="1">
    <citation type="journal article" date="2016" name="Nat. Commun.">
        <title>Thousands of microbial genomes shed light on interconnected biogeochemical processes in an aquifer system.</title>
        <authorList>
            <person name="Anantharaman K."/>
            <person name="Brown C.T."/>
            <person name="Hug L.A."/>
            <person name="Sharon I."/>
            <person name="Castelle C.J."/>
            <person name="Probst A.J."/>
            <person name="Thomas B.C."/>
            <person name="Singh A."/>
            <person name="Wilkins M.J."/>
            <person name="Karaoz U."/>
            <person name="Brodie E.L."/>
            <person name="Williams K.H."/>
            <person name="Hubbard S.S."/>
            <person name="Banfield J.F."/>
        </authorList>
    </citation>
    <scope>NUCLEOTIDE SEQUENCE [LARGE SCALE GENOMIC DNA]</scope>
</reference>
<protein>
    <submittedName>
        <fullName evidence="2">Uncharacterized protein</fullName>
    </submittedName>
</protein>
<dbReference type="Pfam" id="PF05137">
    <property type="entry name" value="PilN"/>
    <property type="match status" value="1"/>
</dbReference>
<keyword evidence="1" id="KW-0472">Membrane</keyword>
<dbReference type="Proteomes" id="UP000179233">
    <property type="component" value="Unassembled WGS sequence"/>
</dbReference>
<proteinExistence type="predicted"/>
<comment type="caution">
    <text evidence="2">The sequence shown here is derived from an EMBL/GenBank/DDBJ whole genome shotgun (WGS) entry which is preliminary data.</text>
</comment>
<evidence type="ECO:0000256" key="1">
    <source>
        <dbReference type="SAM" id="Phobius"/>
    </source>
</evidence>
<dbReference type="EMBL" id="MHCJ01000003">
    <property type="protein sequence ID" value="OGY18883.1"/>
    <property type="molecule type" value="Genomic_DNA"/>
</dbReference>
<gene>
    <name evidence="2" type="ORF">A2786_05335</name>
</gene>
<dbReference type="AlphaFoldDB" id="A0A1G1VTY0"/>
<accession>A0A1G1VTY0</accession>
<sequence length="198" mass="22002">MAARKPTIDLLSREDLSQRPVGRLLLWILTVGRYIVIFSELVVISGFIIRVILDRNLNSINEDLLRQKAILASYLPTEQRVRRAAQQFATISRIEQEQQDLGKLLEKIGQVSPKDLRFSNLSLDPRTMEISAVALSPSGFSTFLGNLQADPGIGDLILQSVESGTAQDPGIHFRLTVEFVGAPSLLQTQPPPTEEEQL</sequence>
<organism evidence="2 3">
    <name type="scientific">Candidatus Chisholmbacteria bacterium RIFCSPHIGHO2_01_FULL_52_32</name>
    <dbReference type="NCBI Taxonomy" id="1797591"/>
    <lineage>
        <taxon>Bacteria</taxon>
        <taxon>Candidatus Chisholmiibacteriota</taxon>
    </lineage>
</organism>
<keyword evidence="1" id="KW-0812">Transmembrane</keyword>
<feature type="transmembrane region" description="Helical" evidence="1">
    <location>
        <begin position="24"/>
        <end position="49"/>
    </location>
</feature>
<evidence type="ECO:0000313" key="2">
    <source>
        <dbReference type="EMBL" id="OGY18883.1"/>
    </source>
</evidence>
<dbReference type="InterPro" id="IPR007813">
    <property type="entry name" value="PilN"/>
</dbReference>
<keyword evidence="1" id="KW-1133">Transmembrane helix</keyword>